<dbReference type="AlphaFoldDB" id="A0A8T5V2Q7"/>
<evidence type="ECO:0000259" key="2">
    <source>
        <dbReference type="Pfam" id="PF02223"/>
    </source>
</evidence>
<dbReference type="Pfam" id="PF02223">
    <property type="entry name" value="Thymidylate_kin"/>
    <property type="match status" value="1"/>
</dbReference>
<feature type="domain" description="Thymidylate kinase-like" evidence="2">
    <location>
        <begin position="6"/>
        <end position="178"/>
    </location>
</feature>
<reference evidence="4" key="1">
    <citation type="journal article" date="2022" name="Microbiol. Resour. Announc.">
        <title>Draft Genome Sequence of a Methanogenic Archaeon from West Spitsbergen Permafrost.</title>
        <authorList>
            <person name="Trubitsyn V."/>
            <person name="Rivkina E."/>
            <person name="Shcherbakova V."/>
        </authorList>
    </citation>
    <scope>NUCLEOTIDE SEQUENCE [LARGE SCALE GENOMIC DNA]</scope>
    <source>
        <strain evidence="4">VT</strain>
    </source>
</reference>
<keyword evidence="1" id="KW-1133">Transmembrane helix</keyword>
<protein>
    <submittedName>
        <fullName evidence="3">Thymidylate kinase</fullName>
    </submittedName>
</protein>
<organism evidence="3 4">
    <name type="scientific">Methanobacterium spitsbergense</name>
    <dbReference type="NCBI Taxonomy" id="2874285"/>
    <lineage>
        <taxon>Archaea</taxon>
        <taxon>Methanobacteriati</taxon>
        <taxon>Methanobacteriota</taxon>
        <taxon>Methanomada group</taxon>
        <taxon>Methanobacteria</taxon>
        <taxon>Methanobacteriales</taxon>
        <taxon>Methanobacteriaceae</taxon>
        <taxon>Methanobacterium</taxon>
    </lineage>
</organism>
<dbReference type="InterPro" id="IPR027417">
    <property type="entry name" value="P-loop_NTPase"/>
</dbReference>
<evidence type="ECO:0000256" key="1">
    <source>
        <dbReference type="SAM" id="Phobius"/>
    </source>
</evidence>
<proteinExistence type="predicted"/>
<keyword evidence="4" id="KW-1185">Reference proteome</keyword>
<dbReference type="SUPFAM" id="SSF52540">
    <property type="entry name" value="P-loop containing nucleoside triphosphate hydrolases"/>
    <property type="match status" value="1"/>
</dbReference>
<feature type="transmembrane region" description="Helical" evidence="1">
    <location>
        <begin position="86"/>
        <end position="109"/>
    </location>
</feature>
<dbReference type="Proteomes" id="UP000825933">
    <property type="component" value="Unassembled WGS sequence"/>
</dbReference>
<dbReference type="EMBL" id="JAIOUQ010000009">
    <property type="protein sequence ID" value="MBZ2165955.1"/>
    <property type="molecule type" value="Genomic_DNA"/>
</dbReference>
<name>A0A8T5V2Q7_9EURY</name>
<keyword evidence="3" id="KW-0808">Transferase</keyword>
<gene>
    <name evidence="3" type="ORF">K8N75_07890</name>
</gene>
<evidence type="ECO:0000313" key="4">
    <source>
        <dbReference type="Proteomes" id="UP000825933"/>
    </source>
</evidence>
<sequence>MRFIIIDGLDGSGKDTHANLIQEYYLAKGEKVIVRTHPSKDNAYGINAKKALLGHGKINHIKASMYYTLDVLRSVRKYHGKAETVIMVRYLMGVAYLPFPIAKLLYMFFSTILPTSNYMFFLDVEPDELLNRLLKRNEHEMFENLNDLIKVRGKAIELAKNWHIINTGRKIEQAQLEINKILDRLDNEILSHK</sequence>
<dbReference type="InterPro" id="IPR039430">
    <property type="entry name" value="Thymidylate_kin-like_dom"/>
</dbReference>
<keyword evidence="1" id="KW-0472">Membrane</keyword>
<evidence type="ECO:0000313" key="3">
    <source>
        <dbReference type="EMBL" id="MBZ2165955.1"/>
    </source>
</evidence>
<dbReference type="GO" id="GO:0016301">
    <property type="term" value="F:kinase activity"/>
    <property type="evidence" value="ECO:0007669"/>
    <property type="project" value="UniProtKB-KW"/>
</dbReference>
<keyword evidence="1" id="KW-0812">Transmembrane</keyword>
<comment type="caution">
    <text evidence="3">The sequence shown here is derived from an EMBL/GenBank/DDBJ whole genome shotgun (WGS) entry which is preliminary data.</text>
</comment>
<keyword evidence="3" id="KW-0418">Kinase</keyword>
<dbReference type="RefSeq" id="WP_223791551.1">
    <property type="nucleotide sequence ID" value="NZ_JAIOUQ010000009.1"/>
</dbReference>
<dbReference type="Gene3D" id="3.40.50.300">
    <property type="entry name" value="P-loop containing nucleotide triphosphate hydrolases"/>
    <property type="match status" value="1"/>
</dbReference>
<accession>A0A8T5V2Q7</accession>